<dbReference type="GO" id="GO:0004553">
    <property type="term" value="F:hydrolase activity, hydrolyzing O-glycosyl compounds"/>
    <property type="evidence" value="ECO:0007669"/>
    <property type="project" value="InterPro"/>
</dbReference>
<evidence type="ECO:0000313" key="8">
    <source>
        <dbReference type="Proteomes" id="UP000632125"/>
    </source>
</evidence>
<gene>
    <name evidence="7" type="ORF">IDH41_05395</name>
</gene>
<dbReference type="InterPro" id="IPR001579">
    <property type="entry name" value="Glyco_hydro_18_chit_AS"/>
</dbReference>
<dbReference type="PANTHER" id="PTHR46066:SF2">
    <property type="entry name" value="CHITINASE DOMAIN-CONTAINING PROTEIN 1"/>
    <property type="match status" value="1"/>
</dbReference>
<evidence type="ECO:0000256" key="4">
    <source>
        <dbReference type="RuleBase" id="RU004453"/>
    </source>
</evidence>
<keyword evidence="8" id="KW-1185">Reference proteome</keyword>
<comment type="caution">
    <text evidence="7">The sequence shown here is derived from an EMBL/GenBank/DDBJ whole genome shotgun (WGS) entry which is preliminary data.</text>
</comment>
<dbReference type="SMART" id="SM00636">
    <property type="entry name" value="Glyco_18"/>
    <property type="match status" value="1"/>
</dbReference>
<keyword evidence="1 3" id="KW-0378">Hydrolase</keyword>
<dbReference type="Gene3D" id="3.10.50.10">
    <property type="match status" value="1"/>
</dbReference>
<sequence>MATAAAVFAAGLLAQGTSADNRLPFHDISNSYARNEIIDLYNKKIIAGTSASSFSPTRSMTRAEFITAMDRLLKLEPVASPVSPYADVAKNAWYYGWIQAAVQLELASGTSATTFAPAKPVTRQEAAVMLAKALKQTGNAAANVITYKDKGQIADWAIPSVAAVHALGLMKGDRSGTFRPTDPMTRQEAASLLARVLKQDGWEAELKAKPNERIAMGWQYGQTTAQYKSTIVKSNVNTLSPRWYFVGSTGAVSDSTDAALVAWANNNGKKIWAMVGNRSDQEATHQLLSSSLARTTAVTQLAARVSQYGIDGLNIDFENVAPADRSAFTKFITQLAAKLHAMGKVLSVDVSPDLGTDWTEAFDYAELGKQADYMVLMGYDEHYGGSLYPGPNASLPYVQKAVKTILKSVSGKKVILALPFYNRDWSLKANGTAASSAFVTLTEQNRLLGSYSLKPKWDASLGQYVVSYSKQSIKHMIWIEDGRSLIAKYNLAVKHGLAGVAYWYIGGESPDIWTSMRNAAKYYDYSFKK</sequence>
<evidence type="ECO:0000256" key="2">
    <source>
        <dbReference type="ARBA" id="ARBA00023295"/>
    </source>
</evidence>
<dbReference type="GO" id="GO:0008061">
    <property type="term" value="F:chitin binding"/>
    <property type="evidence" value="ECO:0007669"/>
    <property type="project" value="InterPro"/>
</dbReference>
<dbReference type="Gene3D" id="3.20.20.80">
    <property type="entry name" value="Glycosidases"/>
    <property type="match status" value="1"/>
</dbReference>
<dbReference type="PANTHER" id="PTHR46066">
    <property type="entry name" value="CHITINASE DOMAIN-CONTAINING PROTEIN 1 FAMILY MEMBER"/>
    <property type="match status" value="1"/>
</dbReference>
<dbReference type="Pfam" id="PF00395">
    <property type="entry name" value="SLH"/>
    <property type="match status" value="3"/>
</dbReference>
<dbReference type="PROSITE" id="PS51272">
    <property type="entry name" value="SLH"/>
    <property type="match status" value="3"/>
</dbReference>
<dbReference type="Pfam" id="PF00704">
    <property type="entry name" value="Glyco_hydro_18"/>
    <property type="match status" value="1"/>
</dbReference>
<feature type="domain" description="SLH" evidence="5">
    <location>
        <begin position="20"/>
        <end position="80"/>
    </location>
</feature>
<evidence type="ECO:0000256" key="3">
    <source>
        <dbReference type="RuleBase" id="RU000489"/>
    </source>
</evidence>
<dbReference type="Proteomes" id="UP000632125">
    <property type="component" value="Unassembled WGS sequence"/>
</dbReference>
<keyword evidence="2 3" id="KW-0326">Glycosidase</keyword>
<dbReference type="EMBL" id="JACXIY010000007">
    <property type="protein sequence ID" value="MBD2867999.1"/>
    <property type="molecule type" value="Genomic_DNA"/>
</dbReference>
<dbReference type="InterPro" id="IPR011583">
    <property type="entry name" value="Chitinase_II/V-like_cat"/>
</dbReference>
<feature type="domain" description="GH18" evidence="6">
    <location>
        <begin position="212"/>
        <end position="523"/>
    </location>
</feature>
<comment type="similarity">
    <text evidence="4">Belongs to the glycosyl hydrolase 18 family.</text>
</comment>
<proteinExistence type="inferred from homology"/>
<evidence type="ECO:0000259" key="6">
    <source>
        <dbReference type="PROSITE" id="PS51910"/>
    </source>
</evidence>
<dbReference type="PROSITE" id="PS01095">
    <property type="entry name" value="GH18_1"/>
    <property type="match status" value="1"/>
</dbReference>
<dbReference type="AlphaFoldDB" id="A0A927CI89"/>
<feature type="domain" description="SLH" evidence="5">
    <location>
        <begin position="81"/>
        <end position="144"/>
    </location>
</feature>
<dbReference type="GO" id="GO:0005975">
    <property type="term" value="P:carbohydrate metabolic process"/>
    <property type="evidence" value="ECO:0007669"/>
    <property type="project" value="InterPro"/>
</dbReference>
<feature type="domain" description="SLH" evidence="5">
    <location>
        <begin position="145"/>
        <end position="207"/>
    </location>
</feature>
<dbReference type="InterPro" id="IPR017853">
    <property type="entry name" value="GH"/>
</dbReference>
<reference evidence="7" key="1">
    <citation type="submission" date="2020-09" db="EMBL/GenBank/DDBJ databases">
        <title>A novel bacterium of genus Paenibacillus, isolated from South China Sea.</title>
        <authorList>
            <person name="Huang H."/>
            <person name="Mo K."/>
            <person name="Hu Y."/>
        </authorList>
    </citation>
    <scope>NUCLEOTIDE SEQUENCE</scope>
    <source>
        <strain evidence="7">IB182493</strain>
    </source>
</reference>
<dbReference type="InterPro" id="IPR029070">
    <property type="entry name" value="Chitinase_insertion_sf"/>
</dbReference>
<dbReference type="InterPro" id="IPR001119">
    <property type="entry name" value="SLH_dom"/>
</dbReference>
<evidence type="ECO:0000313" key="7">
    <source>
        <dbReference type="EMBL" id="MBD2867999.1"/>
    </source>
</evidence>
<accession>A0A927CI89</accession>
<evidence type="ECO:0000259" key="5">
    <source>
        <dbReference type="PROSITE" id="PS51272"/>
    </source>
</evidence>
<protein>
    <submittedName>
        <fullName evidence="7">S-layer homology domain-containing protein</fullName>
    </submittedName>
</protein>
<dbReference type="SUPFAM" id="SSF51445">
    <property type="entry name" value="(Trans)glycosidases"/>
    <property type="match status" value="1"/>
</dbReference>
<name>A0A927CI89_9BACL</name>
<organism evidence="7 8">
    <name type="scientific">Paenibacillus arenilitoris</name>
    <dbReference type="NCBI Taxonomy" id="2772299"/>
    <lineage>
        <taxon>Bacteria</taxon>
        <taxon>Bacillati</taxon>
        <taxon>Bacillota</taxon>
        <taxon>Bacilli</taxon>
        <taxon>Bacillales</taxon>
        <taxon>Paenibacillaceae</taxon>
        <taxon>Paenibacillus</taxon>
    </lineage>
</organism>
<dbReference type="InterPro" id="IPR001223">
    <property type="entry name" value="Glyco_hydro18_cat"/>
</dbReference>
<dbReference type="PROSITE" id="PS51910">
    <property type="entry name" value="GH18_2"/>
    <property type="match status" value="1"/>
</dbReference>
<evidence type="ECO:0000256" key="1">
    <source>
        <dbReference type="ARBA" id="ARBA00022801"/>
    </source>
</evidence>